<dbReference type="EMBL" id="VDEP01000209">
    <property type="protein sequence ID" value="KAA1123334.1"/>
    <property type="molecule type" value="Genomic_DNA"/>
</dbReference>
<protein>
    <submittedName>
        <fullName evidence="1">Uncharacterized protein</fullName>
    </submittedName>
</protein>
<name>A0A5B0RF18_PUCGR</name>
<gene>
    <name evidence="1" type="ORF">PGTUg99_008669</name>
</gene>
<proteinExistence type="predicted"/>
<dbReference type="Proteomes" id="UP000325313">
    <property type="component" value="Unassembled WGS sequence"/>
</dbReference>
<reference evidence="1 2" key="1">
    <citation type="submission" date="2019-05" db="EMBL/GenBank/DDBJ databases">
        <title>Emergence of the Ug99 lineage of the wheat stem rust pathogen through somatic hybridization.</title>
        <authorList>
            <person name="Li F."/>
            <person name="Upadhyaya N.M."/>
            <person name="Sperschneider J."/>
            <person name="Matny O."/>
            <person name="Nguyen-Phuc H."/>
            <person name="Mago R."/>
            <person name="Raley C."/>
            <person name="Miller M.E."/>
            <person name="Silverstein K.A.T."/>
            <person name="Henningsen E."/>
            <person name="Hirsch C.D."/>
            <person name="Visser B."/>
            <person name="Pretorius Z.A."/>
            <person name="Steffenson B.J."/>
            <person name="Schwessinger B."/>
            <person name="Dodds P.N."/>
            <person name="Figueroa M."/>
        </authorList>
    </citation>
    <scope>NUCLEOTIDE SEQUENCE [LARGE SCALE GENOMIC DNA]</scope>
    <source>
        <strain evidence="1 2">Ug99</strain>
    </source>
</reference>
<sequence>MVASFGSPACRATDEQELAGLAKLTRRLNFIHSDQWTIQWCMMICLGSKSQPIDLLAIKYGSTHRHPPRISSTSCIIPEHPKV</sequence>
<comment type="caution">
    <text evidence="1">The sequence shown here is derived from an EMBL/GenBank/DDBJ whole genome shotgun (WGS) entry which is preliminary data.</text>
</comment>
<accession>A0A5B0RF18</accession>
<evidence type="ECO:0000313" key="2">
    <source>
        <dbReference type="Proteomes" id="UP000325313"/>
    </source>
</evidence>
<organism evidence="1 2">
    <name type="scientific">Puccinia graminis f. sp. tritici</name>
    <dbReference type="NCBI Taxonomy" id="56615"/>
    <lineage>
        <taxon>Eukaryota</taxon>
        <taxon>Fungi</taxon>
        <taxon>Dikarya</taxon>
        <taxon>Basidiomycota</taxon>
        <taxon>Pucciniomycotina</taxon>
        <taxon>Pucciniomycetes</taxon>
        <taxon>Pucciniales</taxon>
        <taxon>Pucciniaceae</taxon>
        <taxon>Puccinia</taxon>
    </lineage>
</organism>
<dbReference type="AlphaFoldDB" id="A0A5B0RF18"/>
<evidence type="ECO:0000313" key="1">
    <source>
        <dbReference type="EMBL" id="KAA1123334.1"/>
    </source>
</evidence>